<keyword evidence="1" id="KW-0863">Zinc-finger</keyword>
<evidence type="ECO:0000259" key="2">
    <source>
        <dbReference type="PROSITE" id="PS50966"/>
    </source>
</evidence>
<dbReference type="Proteomes" id="UP001157418">
    <property type="component" value="Unassembled WGS sequence"/>
</dbReference>
<reference evidence="3 4" key="1">
    <citation type="submission" date="2022-01" db="EMBL/GenBank/DDBJ databases">
        <authorList>
            <person name="Xiong W."/>
            <person name="Schranz E."/>
        </authorList>
    </citation>
    <scope>NUCLEOTIDE SEQUENCE [LARGE SCALE GENOMIC DNA]</scope>
</reference>
<keyword evidence="4" id="KW-1185">Reference proteome</keyword>
<accession>A0AAU9MBS7</accession>
<dbReference type="EMBL" id="CAKMRJ010000113">
    <property type="protein sequence ID" value="CAH1418288.1"/>
    <property type="molecule type" value="Genomic_DNA"/>
</dbReference>
<sequence>MCWRQGRTAIETAGAPPLAATDKRSVAASPFSFGQIDPAPEFKVTMLQHNMALANNSLELMVLSFGFQRKSTERKKSGITTSKYFICNRGGLPNTSTLDTVSDDHNKQLRNSNCKRTNCKAFVAFKVIPHSSEVYLWRFEQQHNHKSINQDCMHLSRAKRQLDIVDQAFIHKLSSAKLSWETMNESDFKADFNSIVWDSKIVVKDFEMRCDALMVEFNREVLTVKCSCMLFERFGIFCRHIFCILKIYDIQEIPLRYILKRWRRDIIPTTVLKRTFRYGDSSGNVEKVAYKAFSMLDQCLSSLSNDDKKLEEFMKKLEVFMTDIGEEGSDESPVTKEAHIDKLYGASTNPEVVDVENPPMVKNKGYGIGKRLKSVLEKATIQGNKQSKSCKTCGVKWHNSRKCLTLLNNSKVQSA</sequence>
<keyword evidence="1" id="KW-0862">Zinc</keyword>
<dbReference type="InterPro" id="IPR007527">
    <property type="entry name" value="Znf_SWIM"/>
</dbReference>
<protein>
    <recommendedName>
        <fullName evidence="2">SWIM-type domain-containing protein</fullName>
    </recommendedName>
</protein>
<evidence type="ECO:0000313" key="4">
    <source>
        <dbReference type="Proteomes" id="UP001157418"/>
    </source>
</evidence>
<feature type="domain" description="SWIM-type" evidence="2">
    <location>
        <begin position="211"/>
        <end position="249"/>
    </location>
</feature>
<evidence type="ECO:0000313" key="3">
    <source>
        <dbReference type="EMBL" id="CAH1418288.1"/>
    </source>
</evidence>
<evidence type="ECO:0000256" key="1">
    <source>
        <dbReference type="PROSITE-ProRule" id="PRU00325"/>
    </source>
</evidence>
<dbReference type="PROSITE" id="PS50966">
    <property type="entry name" value="ZF_SWIM"/>
    <property type="match status" value="1"/>
</dbReference>
<dbReference type="Pfam" id="PF03101">
    <property type="entry name" value="FAR1"/>
    <property type="match status" value="1"/>
</dbReference>
<proteinExistence type="predicted"/>
<keyword evidence="1" id="KW-0479">Metal-binding</keyword>
<dbReference type="AlphaFoldDB" id="A0AAU9MBS7"/>
<dbReference type="PANTHER" id="PTHR47718">
    <property type="entry name" value="OS01G0519700 PROTEIN"/>
    <property type="match status" value="1"/>
</dbReference>
<comment type="caution">
    <text evidence="3">The sequence shown here is derived from an EMBL/GenBank/DDBJ whole genome shotgun (WGS) entry which is preliminary data.</text>
</comment>
<dbReference type="GO" id="GO:0008270">
    <property type="term" value="F:zinc ion binding"/>
    <property type="evidence" value="ECO:0007669"/>
    <property type="project" value="UniProtKB-KW"/>
</dbReference>
<name>A0AAU9MBS7_9ASTR</name>
<dbReference type="PANTHER" id="PTHR47718:SF12">
    <property type="entry name" value="PROTEIN FAR1-RELATED SEQUENCE"/>
    <property type="match status" value="1"/>
</dbReference>
<organism evidence="3 4">
    <name type="scientific">Lactuca virosa</name>
    <dbReference type="NCBI Taxonomy" id="75947"/>
    <lineage>
        <taxon>Eukaryota</taxon>
        <taxon>Viridiplantae</taxon>
        <taxon>Streptophyta</taxon>
        <taxon>Embryophyta</taxon>
        <taxon>Tracheophyta</taxon>
        <taxon>Spermatophyta</taxon>
        <taxon>Magnoliopsida</taxon>
        <taxon>eudicotyledons</taxon>
        <taxon>Gunneridae</taxon>
        <taxon>Pentapetalae</taxon>
        <taxon>asterids</taxon>
        <taxon>campanulids</taxon>
        <taxon>Asterales</taxon>
        <taxon>Asteraceae</taxon>
        <taxon>Cichorioideae</taxon>
        <taxon>Cichorieae</taxon>
        <taxon>Lactucinae</taxon>
        <taxon>Lactuca</taxon>
    </lineage>
</organism>
<dbReference type="InterPro" id="IPR004330">
    <property type="entry name" value="FAR1_DNA_bnd_dom"/>
</dbReference>
<gene>
    <name evidence="3" type="ORF">LVIROSA_LOCUS5891</name>
</gene>